<sequence length="134" mass="14753">MEWRKKDNEGAIATLVLPYPRRCVLGLCRCDPLGIGLGLSLMFSVSAFAAPPGTAQGDGSVKFNTAFIQGSDQPPDLQEFLRSNSVLPGTYRVDIYVNRTLSGRRDITFSKNQASGLIVYCFRNKLPITCKLSY</sequence>
<keyword evidence="6" id="KW-0472">Membrane</keyword>
<dbReference type="InterPro" id="IPR000015">
    <property type="entry name" value="Fimb_usher"/>
</dbReference>
<gene>
    <name evidence="9" type="ORF">ALP32_03494</name>
</gene>
<evidence type="ECO:0000259" key="8">
    <source>
        <dbReference type="Pfam" id="PF13954"/>
    </source>
</evidence>
<organism evidence="9 10">
    <name type="scientific">Pseudomonas avellanae</name>
    <dbReference type="NCBI Taxonomy" id="46257"/>
    <lineage>
        <taxon>Bacteria</taxon>
        <taxon>Pseudomonadati</taxon>
        <taxon>Pseudomonadota</taxon>
        <taxon>Gammaproteobacteria</taxon>
        <taxon>Pseudomonadales</taxon>
        <taxon>Pseudomonadaceae</taxon>
        <taxon>Pseudomonas</taxon>
    </lineage>
</organism>
<keyword evidence="7" id="KW-0998">Cell outer membrane</keyword>
<dbReference type="InterPro" id="IPR037224">
    <property type="entry name" value="PapC_N_sf"/>
</dbReference>
<dbReference type="EMBL" id="RBTX01000599">
    <property type="protein sequence ID" value="RMU26575.1"/>
    <property type="molecule type" value="Genomic_DNA"/>
</dbReference>
<keyword evidence="5" id="KW-0732">Signal</keyword>
<comment type="caution">
    <text evidence="9">The sequence shown here is derived from an EMBL/GenBank/DDBJ whole genome shotgun (WGS) entry which is preliminary data.</text>
</comment>
<dbReference type="Gene3D" id="3.10.20.410">
    <property type="match status" value="1"/>
</dbReference>
<evidence type="ECO:0000256" key="2">
    <source>
        <dbReference type="ARBA" id="ARBA00008064"/>
    </source>
</evidence>
<dbReference type="InterPro" id="IPR025885">
    <property type="entry name" value="PapC_N"/>
</dbReference>
<evidence type="ECO:0000256" key="6">
    <source>
        <dbReference type="ARBA" id="ARBA00023136"/>
    </source>
</evidence>
<accession>A0A3M5SZ23</accession>
<dbReference type="Pfam" id="PF13954">
    <property type="entry name" value="PapC_N"/>
    <property type="match status" value="1"/>
</dbReference>
<comment type="similarity">
    <text evidence="2">Belongs to the fimbrial export usher family.</text>
</comment>
<name>A0A3M5SZ23_9PSED</name>
<evidence type="ECO:0000256" key="5">
    <source>
        <dbReference type="ARBA" id="ARBA00022729"/>
    </source>
</evidence>
<evidence type="ECO:0000313" key="10">
    <source>
        <dbReference type="Proteomes" id="UP000281514"/>
    </source>
</evidence>
<dbReference type="AlphaFoldDB" id="A0A3M5SZ23"/>
<protein>
    <submittedName>
        <fullName evidence="9">Outer membrane usher protein fimD</fullName>
    </submittedName>
</protein>
<dbReference type="Proteomes" id="UP000281514">
    <property type="component" value="Unassembled WGS sequence"/>
</dbReference>
<evidence type="ECO:0000256" key="4">
    <source>
        <dbReference type="ARBA" id="ARBA00022692"/>
    </source>
</evidence>
<reference evidence="9 10" key="1">
    <citation type="submission" date="2018-08" db="EMBL/GenBank/DDBJ databases">
        <title>Recombination of ecologically and evolutionarily significant loci maintains genetic cohesion in the Pseudomonas syringae species complex.</title>
        <authorList>
            <person name="Dillon M."/>
            <person name="Thakur S."/>
            <person name="Almeida R.N.D."/>
            <person name="Weir B.S."/>
            <person name="Guttman D.S."/>
        </authorList>
    </citation>
    <scope>NUCLEOTIDE SEQUENCE [LARGE SCALE GENOMIC DNA]</scope>
    <source>
        <strain evidence="9 10">ICMP 9749</strain>
    </source>
</reference>
<dbReference type="SUPFAM" id="SSF141729">
    <property type="entry name" value="FimD N-terminal domain-like"/>
    <property type="match status" value="1"/>
</dbReference>
<evidence type="ECO:0000256" key="7">
    <source>
        <dbReference type="ARBA" id="ARBA00023237"/>
    </source>
</evidence>
<dbReference type="GO" id="GO:0009279">
    <property type="term" value="C:cell outer membrane"/>
    <property type="evidence" value="ECO:0007669"/>
    <property type="project" value="UniProtKB-SubCell"/>
</dbReference>
<evidence type="ECO:0000313" key="9">
    <source>
        <dbReference type="EMBL" id="RMU26575.1"/>
    </source>
</evidence>
<feature type="domain" description="PapC N-terminal" evidence="8">
    <location>
        <begin position="62"/>
        <end position="125"/>
    </location>
</feature>
<dbReference type="GO" id="GO:0015473">
    <property type="term" value="F:fimbrial usher porin activity"/>
    <property type="evidence" value="ECO:0007669"/>
    <property type="project" value="InterPro"/>
</dbReference>
<keyword evidence="4" id="KW-0812">Transmembrane</keyword>
<dbReference type="PANTHER" id="PTHR30451">
    <property type="entry name" value="OUTER MEMBRANE USHER PROTEIN"/>
    <property type="match status" value="1"/>
</dbReference>
<keyword evidence="3" id="KW-0813">Transport</keyword>
<comment type="subcellular location">
    <subcellularLocation>
        <location evidence="1">Cell outer membrane</location>
        <topology evidence="1">Multi-pass membrane protein</topology>
    </subcellularLocation>
</comment>
<dbReference type="PANTHER" id="PTHR30451:SF5">
    <property type="entry name" value="SLR0019 PROTEIN"/>
    <property type="match status" value="1"/>
</dbReference>
<evidence type="ECO:0000256" key="1">
    <source>
        <dbReference type="ARBA" id="ARBA00004571"/>
    </source>
</evidence>
<evidence type="ECO:0000256" key="3">
    <source>
        <dbReference type="ARBA" id="ARBA00022448"/>
    </source>
</evidence>
<dbReference type="GO" id="GO:0009297">
    <property type="term" value="P:pilus assembly"/>
    <property type="evidence" value="ECO:0007669"/>
    <property type="project" value="InterPro"/>
</dbReference>
<proteinExistence type="inferred from homology"/>